<dbReference type="Gene3D" id="2.60.40.10">
    <property type="entry name" value="Immunoglobulins"/>
    <property type="match status" value="1"/>
</dbReference>
<reference evidence="3" key="1">
    <citation type="submission" date="2016-10" db="EMBL/GenBank/DDBJ databases">
        <authorList>
            <person name="Varghese N."/>
            <person name="Submissions S."/>
        </authorList>
    </citation>
    <scope>NUCLEOTIDE SEQUENCE [LARGE SCALE GENOMIC DNA]</scope>
    <source>
        <strain evidence="3">DSM 44437</strain>
    </source>
</reference>
<dbReference type="PROSITE" id="PS51318">
    <property type="entry name" value="TAT"/>
    <property type="match status" value="1"/>
</dbReference>
<evidence type="ECO:0000256" key="1">
    <source>
        <dbReference type="SAM" id="SignalP"/>
    </source>
</evidence>
<evidence type="ECO:0000313" key="3">
    <source>
        <dbReference type="Proteomes" id="UP000199503"/>
    </source>
</evidence>
<name>A0A1H9MKG0_9PSEU</name>
<dbReference type="InterPro" id="IPR013783">
    <property type="entry name" value="Ig-like_fold"/>
</dbReference>
<dbReference type="Proteomes" id="UP000199503">
    <property type="component" value="Unassembled WGS sequence"/>
</dbReference>
<dbReference type="GO" id="GO:0005975">
    <property type="term" value="P:carbohydrate metabolic process"/>
    <property type="evidence" value="ECO:0007669"/>
    <property type="project" value="UniProtKB-ARBA"/>
</dbReference>
<dbReference type="Gene3D" id="3.40.390.10">
    <property type="entry name" value="Collagenase (Catalytic Domain)"/>
    <property type="match status" value="1"/>
</dbReference>
<dbReference type="Pfam" id="PF13574">
    <property type="entry name" value="Reprolysin_2"/>
    <property type="match status" value="1"/>
</dbReference>
<protein>
    <submittedName>
        <fullName evidence="2">Metallo-peptidase family M12B Reprolysin-like</fullName>
    </submittedName>
</protein>
<keyword evidence="1" id="KW-0732">Signal</keyword>
<organism evidence="2 3">
    <name type="scientific">Lentzea albida</name>
    <dbReference type="NCBI Taxonomy" id="65499"/>
    <lineage>
        <taxon>Bacteria</taxon>
        <taxon>Bacillati</taxon>
        <taxon>Actinomycetota</taxon>
        <taxon>Actinomycetes</taxon>
        <taxon>Pseudonocardiales</taxon>
        <taxon>Pseudonocardiaceae</taxon>
        <taxon>Lentzea</taxon>
    </lineage>
</organism>
<dbReference type="SUPFAM" id="SSF55486">
    <property type="entry name" value="Metalloproteases ('zincins'), catalytic domain"/>
    <property type="match status" value="1"/>
</dbReference>
<dbReference type="STRING" id="65499.SAMN04488000_10785"/>
<gene>
    <name evidence="2" type="ORF">SAMN04488000_10785</name>
</gene>
<dbReference type="InterPro" id="IPR024079">
    <property type="entry name" value="MetalloPept_cat_dom_sf"/>
</dbReference>
<sequence>MATRSSTRRALVVLLTAVTAGALATAPGTAAAAGNPWTRAGDDVIASRSDRQGTAGFTLDRSAMGAALAGTGTVEVVLPTPAGTFERFALVDSPVMEAGLASQHPEIRTYAGRGLDDPAASVRAELTPLGFRASVRSQRGQWSVAPHSHRDQGLYLSSYGRALSPSDPLREVEVEYASRRPVPARATTGPLVQVRVYRMAILTDPSYARYFGVENVIAAKASLVNRIAQIYEDEVAIRLLLANGSERTSLSTDAEATGPNGPCGAAPCFRPEELERCVTGTLGNAATVLGQLIGASNYEIGHVALGVRGGGAGVPGVGGPDKAAGCSGIATPVGDAFAVDYLAHEMGHQFGAEHTFNGDQFGCGTGQRSAESSYEPGSGSTIMSYAGICQQDNLQRHSDAYFSHRSRAEIASFAATPWSWNADEVQNASLRDFGAGDSFTLTHDGRTTAPITYDAYSRQAIKAAVEAVLPAGGQVEVAGLGDNVNRPTPFDTTGFQVTFGGSLAGRNLPSLGIDVVGGSGWVGETVKGGPAVNGGHRVLTTRNHVPVVTAPARHTIPARTPFALTGRADDPDGDPVTYLWEQNDPGGENPTSLVNNTKTDGPLFRVFGTAAVVSAEDALKYRSPGANTATTDPRRVFPDLAQIAANNTNAVSGRCPAAPPPPAPETGFDTNVPAALVDCYSEFLPTADWVGVDGSRTLHFRLTARDGRQGGGGIGSADTELVIAPNAGPFLVTSHGSRASYRGGSQQRITWDVAGTASAPVSADAVRITFSTEGGRTFPHVLASRTRNDGAETVRLPRVRTDQGRIRVEAAGNVFFDLNDADLTVTG</sequence>
<feature type="chain" id="PRO_5038947677" evidence="1">
    <location>
        <begin position="25"/>
        <end position="827"/>
    </location>
</feature>
<dbReference type="RefSeq" id="WP_218159669.1">
    <property type="nucleotide sequence ID" value="NZ_FOFV01000007.1"/>
</dbReference>
<dbReference type="AlphaFoldDB" id="A0A1H9MKG0"/>
<keyword evidence="3" id="KW-1185">Reference proteome</keyword>
<dbReference type="GO" id="GO:0008237">
    <property type="term" value="F:metallopeptidase activity"/>
    <property type="evidence" value="ECO:0007669"/>
    <property type="project" value="InterPro"/>
</dbReference>
<feature type="signal peptide" evidence="1">
    <location>
        <begin position="1"/>
        <end position="24"/>
    </location>
</feature>
<accession>A0A1H9MKG0</accession>
<evidence type="ECO:0000313" key="2">
    <source>
        <dbReference type="EMBL" id="SER24176.1"/>
    </source>
</evidence>
<proteinExistence type="predicted"/>
<dbReference type="EMBL" id="FOFV01000007">
    <property type="protein sequence ID" value="SER24176.1"/>
    <property type="molecule type" value="Genomic_DNA"/>
</dbReference>
<dbReference type="InterPro" id="IPR006311">
    <property type="entry name" value="TAT_signal"/>
</dbReference>